<protein>
    <submittedName>
        <fullName evidence="1">Uncharacterized protein</fullName>
    </submittedName>
</protein>
<proteinExistence type="predicted"/>
<keyword evidence="2" id="KW-1185">Reference proteome</keyword>
<comment type="caution">
    <text evidence="1">The sequence shown here is derived from an EMBL/GenBank/DDBJ whole genome shotgun (WGS) entry which is preliminary data.</text>
</comment>
<evidence type="ECO:0000313" key="2">
    <source>
        <dbReference type="Proteomes" id="UP000790347"/>
    </source>
</evidence>
<name>A0A922I0B7_DERFA</name>
<evidence type="ECO:0000313" key="1">
    <source>
        <dbReference type="EMBL" id="KAH9511546.1"/>
    </source>
</evidence>
<accession>A0A922I0B7</accession>
<dbReference type="Proteomes" id="UP000790347">
    <property type="component" value="Unassembled WGS sequence"/>
</dbReference>
<reference evidence="1" key="2">
    <citation type="journal article" date="2022" name="Res Sq">
        <title>Comparative Genomics Reveals Insights into the Divergent Evolution of Astigmatic Mites and Household Pest Adaptations.</title>
        <authorList>
            <person name="Xiong Q."/>
            <person name="Wan A.T.-Y."/>
            <person name="Liu X.-Y."/>
            <person name="Fung C.S.-H."/>
            <person name="Xiao X."/>
            <person name="Malainual N."/>
            <person name="Hou J."/>
            <person name="Wang L."/>
            <person name="Wang M."/>
            <person name="Yang K."/>
            <person name="Cui Y."/>
            <person name="Leung E."/>
            <person name="Nong W."/>
            <person name="Shin S.-K."/>
            <person name="Au S."/>
            <person name="Jeong K.Y."/>
            <person name="Chew F.T."/>
            <person name="Hui J."/>
            <person name="Leung T.F."/>
            <person name="Tungtrongchitr A."/>
            <person name="Zhong N."/>
            <person name="Liu Z."/>
            <person name="Tsui S."/>
        </authorList>
    </citation>
    <scope>NUCLEOTIDE SEQUENCE</scope>
    <source>
        <strain evidence="1">Derf</strain>
        <tissue evidence="1">Whole organism</tissue>
    </source>
</reference>
<gene>
    <name evidence="1" type="ORF">DERF_009998</name>
</gene>
<sequence length="75" mass="9180">MKMKFIYFFLSIDKTNHQQYLAISNNRIDFEMKNNHFQYQMSSSSSSSIDYSYNQNVSIKKFDHHHHHHHQRFIA</sequence>
<dbReference type="AlphaFoldDB" id="A0A922I0B7"/>
<dbReference type="EMBL" id="ASGP02000004">
    <property type="protein sequence ID" value="KAH9511546.1"/>
    <property type="molecule type" value="Genomic_DNA"/>
</dbReference>
<reference evidence="1" key="1">
    <citation type="submission" date="2013-05" db="EMBL/GenBank/DDBJ databases">
        <authorList>
            <person name="Yim A.K.Y."/>
            <person name="Chan T.F."/>
            <person name="Ji K.M."/>
            <person name="Liu X.Y."/>
            <person name="Zhou J.W."/>
            <person name="Li R.Q."/>
            <person name="Yang K.Y."/>
            <person name="Li J."/>
            <person name="Li M."/>
            <person name="Law P.T.W."/>
            <person name="Wu Y.L."/>
            <person name="Cai Z.L."/>
            <person name="Qin H."/>
            <person name="Bao Y."/>
            <person name="Leung R.K.K."/>
            <person name="Ng P.K.S."/>
            <person name="Zou J."/>
            <person name="Zhong X.J."/>
            <person name="Ran P.X."/>
            <person name="Zhong N.S."/>
            <person name="Liu Z.G."/>
            <person name="Tsui S.K.W."/>
        </authorList>
    </citation>
    <scope>NUCLEOTIDE SEQUENCE</scope>
    <source>
        <strain evidence="1">Derf</strain>
        <tissue evidence="1">Whole organism</tissue>
    </source>
</reference>
<organism evidence="1 2">
    <name type="scientific">Dermatophagoides farinae</name>
    <name type="common">American house dust mite</name>
    <dbReference type="NCBI Taxonomy" id="6954"/>
    <lineage>
        <taxon>Eukaryota</taxon>
        <taxon>Metazoa</taxon>
        <taxon>Ecdysozoa</taxon>
        <taxon>Arthropoda</taxon>
        <taxon>Chelicerata</taxon>
        <taxon>Arachnida</taxon>
        <taxon>Acari</taxon>
        <taxon>Acariformes</taxon>
        <taxon>Sarcoptiformes</taxon>
        <taxon>Astigmata</taxon>
        <taxon>Psoroptidia</taxon>
        <taxon>Analgoidea</taxon>
        <taxon>Pyroglyphidae</taxon>
        <taxon>Dermatophagoidinae</taxon>
        <taxon>Dermatophagoides</taxon>
    </lineage>
</organism>